<evidence type="ECO:0000259" key="1">
    <source>
        <dbReference type="Pfam" id="PF01656"/>
    </source>
</evidence>
<dbReference type="CDD" id="cd02042">
    <property type="entry name" value="ParAB_family"/>
    <property type="match status" value="1"/>
</dbReference>
<keyword evidence="3" id="KW-1185">Reference proteome</keyword>
<feature type="domain" description="CobQ/CobB/MinD/ParA nucleotide binding" evidence="1">
    <location>
        <begin position="3"/>
        <end position="160"/>
    </location>
</feature>
<gene>
    <name evidence="2" type="ORF">FCU45_08870</name>
</gene>
<dbReference type="InterPro" id="IPR002586">
    <property type="entry name" value="CobQ/CobB/MinD/ParA_Nub-bd_dom"/>
</dbReference>
<dbReference type="InterPro" id="IPR027417">
    <property type="entry name" value="P-loop_NTPase"/>
</dbReference>
<comment type="caution">
    <text evidence="2">The sequence shown here is derived from an EMBL/GenBank/DDBJ whole genome shotgun (WGS) entry which is preliminary data.</text>
</comment>
<proteinExistence type="predicted"/>
<dbReference type="Proteomes" id="UP000309561">
    <property type="component" value="Unassembled WGS sequence"/>
</dbReference>
<organism evidence="2 3">
    <name type="scientific">Sulfurimonas crateris</name>
    <dbReference type="NCBI Taxonomy" id="2574727"/>
    <lineage>
        <taxon>Bacteria</taxon>
        <taxon>Pseudomonadati</taxon>
        <taxon>Campylobacterota</taxon>
        <taxon>Epsilonproteobacteria</taxon>
        <taxon>Campylobacterales</taxon>
        <taxon>Sulfurimonadaceae</taxon>
        <taxon>Sulfurimonas</taxon>
    </lineage>
</organism>
<dbReference type="Gene3D" id="3.40.50.300">
    <property type="entry name" value="P-loop containing nucleotide triphosphate hydrolases"/>
    <property type="match status" value="1"/>
</dbReference>
<sequence length="194" mass="21568">MQIIIYNQKGGVGKSMLATQIALHFDTTIIELDPYGMLTKTLDDRVIKIALDAQAPEIESGDVVYDFGGFDDIRLESIAKNATLILLPFNPTINSLGTTLQSYNRVKNLELPVLFVVNGYIKESDIEDAVSFLAEHTQDEIDCFAIPHTRALQTAENDGVSIIELAKSGGLKQHTYKKISSVMQDLMKKIEEYN</sequence>
<dbReference type="RefSeq" id="WP_137014416.1">
    <property type="nucleotide sequence ID" value="NZ_SZPX01000006.1"/>
</dbReference>
<evidence type="ECO:0000313" key="2">
    <source>
        <dbReference type="EMBL" id="TKI69063.1"/>
    </source>
</evidence>
<dbReference type="AlphaFoldDB" id="A0A4V5TLT6"/>
<dbReference type="EMBL" id="SZPX01000006">
    <property type="protein sequence ID" value="TKI69063.1"/>
    <property type="molecule type" value="Genomic_DNA"/>
</dbReference>
<dbReference type="SUPFAM" id="SSF52540">
    <property type="entry name" value="P-loop containing nucleoside triphosphate hydrolases"/>
    <property type="match status" value="1"/>
</dbReference>
<dbReference type="Pfam" id="PF01656">
    <property type="entry name" value="CbiA"/>
    <property type="match status" value="1"/>
</dbReference>
<protein>
    <submittedName>
        <fullName evidence="2">ParA family protein</fullName>
    </submittedName>
</protein>
<dbReference type="OrthoDB" id="5333782at2"/>
<reference evidence="2 3" key="1">
    <citation type="submission" date="2019-04" db="EMBL/GenBank/DDBJ databases">
        <title>Sulfurimonas crateris sp. nov. a facultative anaerobic sulfur-oxidizing chemolithautotrophic bacterium isolated from a terrestrial mud vulcano.</title>
        <authorList>
            <person name="Ratnikova N.M."/>
            <person name="Slobodkin A.I."/>
            <person name="Merkel A.Y."/>
            <person name="Novikov A."/>
            <person name="Bonch-Osmolovskaya E.A."/>
            <person name="Slobodkina G.B."/>
        </authorList>
    </citation>
    <scope>NUCLEOTIDE SEQUENCE [LARGE SCALE GENOMIC DNA]</scope>
    <source>
        <strain evidence="2 3">SN118</strain>
    </source>
</reference>
<evidence type="ECO:0000313" key="3">
    <source>
        <dbReference type="Proteomes" id="UP000309561"/>
    </source>
</evidence>
<accession>A0A4V5TLT6</accession>
<name>A0A4V5TLT6_9BACT</name>